<reference evidence="3" key="1">
    <citation type="submission" date="2016-10" db="EMBL/GenBank/DDBJ databases">
        <authorList>
            <person name="Varghese N."/>
            <person name="Submissions S."/>
        </authorList>
    </citation>
    <scope>NUCLEOTIDE SEQUENCE [LARGE SCALE GENOMIC DNA]</scope>
    <source>
        <strain evidence="3">IBRC-M 10043</strain>
    </source>
</reference>
<organism evidence="2 3">
    <name type="scientific">Halorientalis persicus</name>
    <dbReference type="NCBI Taxonomy" id="1367881"/>
    <lineage>
        <taxon>Archaea</taxon>
        <taxon>Methanobacteriati</taxon>
        <taxon>Methanobacteriota</taxon>
        <taxon>Stenosarchaea group</taxon>
        <taxon>Halobacteria</taxon>
        <taxon>Halobacteriales</taxon>
        <taxon>Haloarculaceae</taxon>
        <taxon>Halorientalis</taxon>
    </lineage>
</organism>
<proteinExistence type="predicted"/>
<evidence type="ECO:0008006" key="4">
    <source>
        <dbReference type="Google" id="ProtNLM"/>
    </source>
</evidence>
<dbReference type="AlphaFoldDB" id="A0A1H8JN69"/>
<keyword evidence="3" id="KW-1185">Reference proteome</keyword>
<dbReference type="Proteomes" id="UP000198775">
    <property type="component" value="Unassembled WGS sequence"/>
</dbReference>
<dbReference type="EMBL" id="FOCX01000005">
    <property type="protein sequence ID" value="SEN81688.1"/>
    <property type="molecule type" value="Genomic_DNA"/>
</dbReference>
<feature type="region of interest" description="Disordered" evidence="1">
    <location>
        <begin position="30"/>
        <end position="82"/>
    </location>
</feature>
<evidence type="ECO:0000313" key="2">
    <source>
        <dbReference type="EMBL" id="SEN81688.1"/>
    </source>
</evidence>
<gene>
    <name evidence="2" type="ORF">SAMN05216388_1005120</name>
</gene>
<protein>
    <recommendedName>
        <fullName evidence="4">Cell division protein ZapB</fullName>
    </recommendedName>
</protein>
<name>A0A1H8JN69_9EURY</name>
<evidence type="ECO:0000313" key="3">
    <source>
        <dbReference type="Proteomes" id="UP000198775"/>
    </source>
</evidence>
<evidence type="ECO:0000256" key="1">
    <source>
        <dbReference type="SAM" id="MobiDB-lite"/>
    </source>
</evidence>
<sequence>MGEVTMSDIDDRLDRLESLVERQREAIEKRRERRVELEAETEPRRGENGRLRERSAELESRLDRIEAQHGVDGADQQGVADD</sequence>
<accession>A0A1H8JN69</accession>
<feature type="compositionally biased region" description="Basic and acidic residues" evidence="1">
    <location>
        <begin position="30"/>
        <end position="69"/>
    </location>
</feature>